<keyword evidence="2 8" id="KW-0812">Transmembrane</keyword>
<dbReference type="PRINTS" id="PR00237">
    <property type="entry name" value="GPCRRHODOPSN"/>
</dbReference>
<accession>A0A816MIX3</accession>
<comment type="similarity">
    <text evidence="8">Belongs to the G-protein coupled receptor 1 family.</text>
</comment>
<dbReference type="PROSITE" id="PS00237">
    <property type="entry name" value="G_PROTEIN_RECEP_F1_1"/>
    <property type="match status" value="1"/>
</dbReference>
<dbReference type="PROSITE" id="PS50262">
    <property type="entry name" value="G_PROTEIN_RECEP_F1_2"/>
    <property type="match status" value="1"/>
</dbReference>
<proteinExistence type="inferred from homology"/>
<dbReference type="SUPFAM" id="SSF81321">
    <property type="entry name" value="Family A G protein-coupled receptor-like"/>
    <property type="match status" value="1"/>
</dbReference>
<feature type="region of interest" description="Disordered" evidence="9">
    <location>
        <begin position="277"/>
        <end position="297"/>
    </location>
</feature>
<keyword evidence="5 10" id="KW-0472">Membrane</keyword>
<dbReference type="InterPro" id="IPR017452">
    <property type="entry name" value="GPCR_Rhodpsn_7TM"/>
</dbReference>
<feature type="transmembrane region" description="Helical" evidence="10">
    <location>
        <begin position="144"/>
        <end position="163"/>
    </location>
</feature>
<evidence type="ECO:0000313" key="16">
    <source>
        <dbReference type="EMBL" id="CAF2010863.1"/>
    </source>
</evidence>
<evidence type="ECO:0000256" key="6">
    <source>
        <dbReference type="ARBA" id="ARBA00023170"/>
    </source>
</evidence>
<protein>
    <recommendedName>
        <fullName evidence="11">G-protein coupled receptors family 1 profile domain-containing protein</fullName>
    </recommendedName>
</protein>
<dbReference type="Proteomes" id="UP000681967">
    <property type="component" value="Unassembled WGS sequence"/>
</dbReference>
<dbReference type="Gene3D" id="1.20.1070.10">
    <property type="entry name" value="Rhodopsin 7-helix transmembrane proteins"/>
    <property type="match status" value="1"/>
</dbReference>
<dbReference type="Proteomes" id="UP000663842">
    <property type="component" value="Unassembled WGS sequence"/>
</dbReference>
<keyword evidence="3 10" id="KW-1133">Transmembrane helix</keyword>
<dbReference type="EMBL" id="CAJNOW010015575">
    <property type="protein sequence ID" value="CAF1643186.1"/>
    <property type="molecule type" value="Genomic_DNA"/>
</dbReference>
<evidence type="ECO:0000256" key="2">
    <source>
        <dbReference type="ARBA" id="ARBA00022692"/>
    </source>
</evidence>
<dbReference type="AlphaFoldDB" id="A0A816MIX3"/>
<evidence type="ECO:0000313" key="18">
    <source>
        <dbReference type="EMBL" id="CAF3939369.1"/>
    </source>
</evidence>
<dbReference type="EMBL" id="CAJOBF010000521">
    <property type="protein sequence ID" value="CAF3830098.1"/>
    <property type="molecule type" value="Genomic_DNA"/>
</dbReference>
<feature type="transmembrane region" description="Helical" evidence="10">
    <location>
        <begin position="183"/>
        <end position="204"/>
    </location>
</feature>
<feature type="transmembrane region" description="Helical" evidence="10">
    <location>
        <begin position="242"/>
        <end position="266"/>
    </location>
</feature>
<dbReference type="Proteomes" id="UP000663856">
    <property type="component" value="Unassembled WGS sequence"/>
</dbReference>
<evidence type="ECO:0000313" key="20">
    <source>
        <dbReference type="Proteomes" id="UP000663866"/>
    </source>
</evidence>
<feature type="transmembrane region" description="Helical" evidence="10">
    <location>
        <begin position="397"/>
        <end position="419"/>
    </location>
</feature>
<evidence type="ECO:0000313" key="17">
    <source>
        <dbReference type="EMBL" id="CAF3830098.1"/>
    </source>
</evidence>
<sequence length="491" mass="57435">MELPQASPNLAQIYSLSCQQIEEILKGLNASEYESKNSTIEGQYISLRSPHCEPKPYPVVHGLRKWSVTIILVLFLVFGLIGNTLSATIMFRRSRRGLSSYFYLGLLAIIDICILYTGCLLYMLETTFNYRPQIYSTSICRLAIYIQHLFSYISAWLIVAVTFERFMVVRFPFSSIRICRMHVAYRIAITIFIFFSLYSTHYFFTMNLIHINLQTDEGYHPNYIVCDVTVHQNLFAFIDLCFYSILPSILILVFNLLIIITIFHAIRKRQDYLQANSYTPSTNTSHRNKNKSSSTMRTQFLRSRSAESVPIGRSSTQFNKQRLYHIPRNSKFIEQYNKPNTNQKHLFGPISATGIRLTCLLLIVSFIFVICTLPISIRLLVAKYLFPQRSTAHWQIIQVSLTLLMYFNHAANFILYCVTGRSFRSECRKLLCNLWLLKELRISCTMSANSDKHTHYQHQQLILMDRNRYARSQQQQQQQHYMSPIMREIYL</sequence>
<feature type="domain" description="G-protein coupled receptors family 1 profile" evidence="11">
    <location>
        <begin position="82"/>
        <end position="416"/>
    </location>
</feature>
<dbReference type="GO" id="GO:0005886">
    <property type="term" value="C:plasma membrane"/>
    <property type="evidence" value="ECO:0007669"/>
    <property type="project" value="TreeGrafter"/>
</dbReference>
<evidence type="ECO:0000256" key="3">
    <source>
        <dbReference type="ARBA" id="ARBA00022989"/>
    </source>
</evidence>
<evidence type="ECO:0000256" key="9">
    <source>
        <dbReference type="SAM" id="MobiDB-lite"/>
    </source>
</evidence>
<gene>
    <name evidence="18" type="ORF">BYL167_LOCUS10430</name>
    <name evidence="12" type="ORF">CJN711_LOCUS28754</name>
    <name evidence="13" type="ORF">KQP761_LOCUS28459</name>
    <name evidence="16" type="ORF">MBJ925_LOCUS8708</name>
    <name evidence="19" type="ORF">OVN521_LOCUS21939</name>
    <name evidence="17" type="ORF">UXM345_LOCUS6543</name>
    <name evidence="15" type="ORF">WKI299_LOCUS4653</name>
    <name evidence="14" type="ORF">XDN619_LOCUS2468</name>
</gene>
<reference evidence="14" key="1">
    <citation type="submission" date="2021-02" db="EMBL/GenBank/DDBJ databases">
        <authorList>
            <person name="Nowell W R."/>
        </authorList>
    </citation>
    <scope>NUCLEOTIDE SEQUENCE</scope>
</reference>
<evidence type="ECO:0000313" key="13">
    <source>
        <dbReference type="EMBL" id="CAF1643186.1"/>
    </source>
</evidence>
<dbReference type="PANTHER" id="PTHR24243:SF230">
    <property type="entry name" value="G-PROTEIN COUPLED RECEPTORS FAMILY 1 PROFILE DOMAIN-CONTAINING PROTEIN"/>
    <property type="match status" value="1"/>
</dbReference>
<dbReference type="Pfam" id="PF00001">
    <property type="entry name" value="7tm_1"/>
    <property type="match status" value="1"/>
</dbReference>
<dbReference type="PANTHER" id="PTHR24243">
    <property type="entry name" value="G-PROTEIN COUPLED RECEPTOR"/>
    <property type="match status" value="1"/>
</dbReference>
<evidence type="ECO:0000256" key="10">
    <source>
        <dbReference type="SAM" id="Phobius"/>
    </source>
</evidence>
<keyword evidence="20" id="KW-1185">Reference proteome</keyword>
<organism evidence="14 21">
    <name type="scientific">Rotaria magnacalcarata</name>
    <dbReference type="NCBI Taxonomy" id="392030"/>
    <lineage>
        <taxon>Eukaryota</taxon>
        <taxon>Metazoa</taxon>
        <taxon>Spiralia</taxon>
        <taxon>Gnathifera</taxon>
        <taxon>Rotifera</taxon>
        <taxon>Eurotatoria</taxon>
        <taxon>Bdelloidea</taxon>
        <taxon>Philodinida</taxon>
        <taxon>Philodinidae</taxon>
        <taxon>Rotaria</taxon>
    </lineage>
</organism>
<evidence type="ECO:0000313" key="14">
    <source>
        <dbReference type="EMBL" id="CAF1983126.1"/>
    </source>
</evidence>
<feature type="transmembrane region" description="Helical" evidence="10">
    <location>
        <begin position="354"/>
        <end position="377"/>
    </location>
</feature>
<feature type="transmembrane region" description="Helical" evidence="10">
    <location>
        <begin position="66"/>
        <end position="89"/>
    </location>
</feature>
<evidence type="ECO:0000313" key="19">
    <source>
        <dbReference type="EMBL" id="CAF4120321.1"/>
    </source>
</evidence>
<evidence type="ECO:0000256" key="8">
    <source>
        <dbReference type="RuleBase" id="RU000688"/>
    </source>
</evidence>
<evidence type="ECO:0000313" key="12">
    <source>
        <dbReference type="EMBL" id="CAF1526494.1"/>
    </source>
</evidence>
<comment type="caution">
    <text evidence="14">The sequence shown here is derived from an EMBL/GenBank/DDBJ whole genome shotgun (WGS) entry which is preliminary data.</text>
</comment>
<evidence type="ECO:0000256" key="1">
    <source>
        <dbReference type="ARBA" id="ARBA00004141"/>
    </source>
</evidence>
<keyword evidence="7 8" id="KW-0807">Transducer</keyword>
<name>A0A816MIX3_9BILA</name>
<keyword evidence="6 8" id="KW-0675">Receptor</keyword>
<keyword evidence="4 8" id="KW-0297">G-protein coupled receptor</keyword>
<dbReference type="GO" id="GO:0004930">
    <property type="term" value="F:G protein-coupled receptor activity"/>
    <property type="evidence" value="ECO:0007669"/>
    <property type="project" value="UniProtKB-KW"/>
</dbReference>
<evidence type="ECO:0000256" key="7">
    <source>
        <dbReference type="ARBA" id="ARBA00023224"/>
    </source>
</evidence>
<dbReference type="EMBL" id="CAJOBG010004650">
    <property type="protein sequence ID" value="CAF4120321.1"/>
    <property type="molecule type" value="Genomic_DNA"/>
</dbReference>
<evidence type="ECO:0000259" key="11">
    <source>
        <dbReference type="PROSITE" id="PS50262"/>
    </source>
</evidence>
<dbReference type="EMBL" id="CAJNRE010003198">
    <property type="protein sequence ID" value="CAF2010863.1"/>
    <property type="molecule type" value="Genomic_DNA"/>
</dbReference>
<dbReference type="EMBL" id="CAJNRG010000182">
    <property type="protein sequence ID" value="CAF1983126.1"/>
    <property type="molecule type" value="Genomic_DNA"/>
</dbReference>
<dbReference type="Proteomes" id="UP000663834">
    <property type="component" value="Unassembled WGS sequence"/>
</dbReference>
<dbReference type="OrthoDB" id="9990906at2759"/>
<evidence type="ECO:0000313" key="15">
    <source>
        <dbReference type="EMBL" id="CAF1998726.1"/>
    </source>
</evidence>
<evidence type="ECO:0000256" key="4">
    <source>
        <dbReference type="ARBA" id="ARBA00023040"/>
    </source>
</evidence>
<evidence type="ECO:0000313" key="21">
    <source>
        <dbReference type="Proteomes" id="UP000663887"/>
    </source>
</evidence>
<comment type="subcellular location">
    <subcellularLocation>
        <location evidence="1">Membrane</location>
        <topology evidence="1">Multi-pass membrane protein</topology>
    </subcellularLocation>
</comment>
<dbReference type="EMBL" id="CAJNOV010013564">
    <property type="protein sequence ID" value="CAF1526494.1"/>
    <property type="molecule type" value="Genomic_DNA"/>
</dbReference>
<dbReference type="EMBL" id="CAJOBH010003137">
    <property type="protein sequence ID" value="CAF3939369.1"/>
    <property type="molecule type" value="Genomic_DNA"/>
</dbReference>
<dbReference type="Proteomes" id="UP000663855">
    <property type="component" value="Unassembled WGS sequence"/>
</dbReference>
<evidence type="ECO:0000256" key="5">
    <source>
        <dbReference type="ARBA" id="ARBA00023136"/>
    </source>
</evidence>
<dbReference type="Proteomes" id="UP000663824">
    <property type="component" value="Unassembled WGS sequence"/>
</dbReference>
<dbReference type="Proteomes" id="UP000663866">
    <property type="component" value="Unassembled WGS sequence"/>
</dbReference>
<dbReference type="InterPro" id="IPR000276">
    <property type="entry name" value="GPCR_Rhodpsn"/>
</dbReference>
<dbReference type="Proteomes" id="UP000663887">
    <property type="component" value="Unassembled WGS sequence"/>
</dbReference>
<dbReference type="EMBL" id="CAJNRF010001169">
    <property type="protein sequence ID" value="CAF1998726.1"/>
    <property type="molecule type" value="Genomic_DNA"/>
</dbReference>
<dbReference type="CDD" id="cd14978">
    <property type="entry name" value="7tmA_FMRFamide_R-like"/>
    <property type="match status" value="1"/>
</dbReference>
<feature type="transmembrane region" description="Helical" evidence="10">
    <location>
        <begin position="101"/>
        <end position="124"/>
    </location>
</feature>